<dbReference type="SMART" id="SM00356">
    <property type="entry name" value="ZnF_C3H1"/>
    <property type="match status" value="1"/>
</dbReference>
<feature type="compositionally biased region" description="Basic and acidic residues" evidence="7">
    <location>
        <begin position="1146"/>
        <end position="1162"/>
    </location>
</feature>
<feature type="coiled-coil region" evidence="6">
    <location>
        <begin position="946"/>
        <end position="973"/>
    </location>
</feature>
<keyword evidence="2 5" id="KW-0863">Zinc-finger</keyword>
<evidence type="ECO:0000256" key="5">
    <source>
        <dbReference type="PROSITE-ProRule" id="PRU00723"/>
    </source>
</evidence>
<dbReference type="FunFam" id="3.30.70.330:FF:000208">
    <property type="entry name" value="RNA-binding protein 27 isoform X2"/>
    <property type="match status" value="1"/>
</dbReference>
<sequence length="1229" mass="134092">MHIEDVDALREWLTSYLAPLCDADPPALARYCIALIRKDKPTPELVEDMLQQLDVFLQDNTASFVEKFLIVVEKKSYMPKKNASAAAKPNNAMDSSLDSAAKPEVKSLQPRTLLPLSVPPLPPKITAEDETLPVLRNGSNGTVEAPVKSGITSVVAVEMPTGAASDAGVVVPPLLSKKDDVKTRKDDREGGSWRGRSRDRRRSRSRGRGGPSSRVAKHDERPRRRFRRSWSRSPSPSPRSRSPRHTRYSRTSPSRGPRNRSPMRRSRSPRRSTSPKLRSRSPKTARSRSPKQHSHSPLLQLHSPTLRSRSRSPLGLLQPRSPLASCRRSPLGGRRSRSPLSRRRSRSPLKGSNGGLLALPDSPIGGQSPVLADTADQEELSPDADMPHTKLSSGRRKKHRCKDYDEKGYCMRGDQCPYDHGADPVVLDFPPSTPYTAAASLPPDAAAPLSQAGGLGANLGVPPPPHLAGRLTRPLPAPSSDPLNEYTPSDPILWGNAPSSGSLNTSLPPPHFYGKPPRGGMMMMGPPPPLGPSNFLPIHHPPPSLPIHMPPPPFVGHPLGARELINVTTANGGLLNKGTMRTSLAQRLGPPSGRGPNKWDNCSIELRKVPRFMNSITHLNSHFQKFGKIVNMQIQFEGDPEAAVITFSKHSEANAAYRCTEAVLNNRFIKVLWHGGQGGRVTNPSAPITGERGTAVRHCNKSKNNVRSAVNVETEGGMIGPALGSTAETESATALPDSSTATEGSALAKPAPPKLTAQEIKQQQIELIMQQQQQLAEEVARRQQEEKRKADAAKLKDEVRERTQQLLDKQLQQLKLLLSKMESSRTTATKAERLEMLNAIKTLQSSIETTKQNLKASFPSNKIHAFNLKSRPATVLPQPTAPTATTETPVGSKVAPAVPGANDAAQVVAKGSTELTKKILDTEMDVYAVAGTEAKNGKAGDAVVKAISSAEELKQLKTKLAQLKANARQLTSMRGRGHSVAMRGTRGVAVQGRGRKALPSAAAAAAAYLPPTEKTSCKLHASGFEPEDKDAVLTHFASLGNVISFLWDGLTPSVTVEYSTRRHAEKAFSEGRMMGDRLMTLTWVSEHKASALPPVPSTQQYQDRQFDPASMRLQEEDDDDDDNIFEHKTAVPEVKPRAPRPVLVDGSKDVTRTTSKMEKQEPQDAEVSIVDPRALKEEVEIEKKSKPVKHRLLSESSLVLHDELLLEGDEEVIDCDDEDDEREDSSWKR</sequence>
<evidence type="ECO:0000313" key="10">
    <source>
        <dbReference type="RefSeq" id="XP_018010982.1"/>
    </source>
</evidence>
<dbReference type="GeneID" id="108668305"/>
<dbReference type="Pfam" id="PF00642">
    <property type="entry name" value="zf-CCCH"/>
    <property type="match status" value="1"/>
</dbReference>
<dbReference type="GO" id="GO:0005634">
    <property type="term" value="C:nucleus"/>
    <property type="evidence" value="ECO:0007669"/>
    <property type="project" value="TreeGrafter"/>
</dbReference>
<feature type="zinc finger region" description="C3H1-type" evidence="5">
    <location>
        <begin position="395"/>
        <end position="423"/>
    </location>
</feature>
<feature type="region of interest" description="Disordered" evidence="7">
    <location>
        <begin position="1139"/>
        <end position="1166"/>
    </location>
</feature>
<feature type="compositionally biased region" description="Basic residues" evidence="7">
    <location>
        <begin position="195"/>
        <end position="207"/>
    </location>
</feature>
<evidence type="ECO:0000256" key="7">
    <source>
        <dbReference type="SAM" id="MobiDB-lite"/>
    </source>
</evidence>
<dbReference type="OMA" id="IKVFWHT"/>
<feature type="compositionally biased region" description="Low complexity" evidence="7">
    <location>
        <begin position="303"/>
        <end position="333"/>
    </location>
</feature>
<dbReference type="InterPro" id="IPR036855">
    <property type="entry name" value="Znf_CCCH_sf"/>
</dbReference>
<dbReference type="CTD" id="35235"/>
<accession>A0A8B7NBK4</accession>
<keyword evidence="1 5" id="KW-0479">Metal-binding</keyword>
<feature type="compositionally biased region" description="Polar residues" evidence="7">
    <location>
        <begin position="497"/>
        <end position="506"/>
    </location>
</feature>
<evidence type="ECO:0000256" key="6">
    <source>
        <dbReference type="SAM" id="Coils"/>
    </source>
</evidence>
<dbReference type="PROSITE" id="PS50103">
    <property type="entry name" value="ZF_C3H1"/>
    <property type="match status" value="1"/>
</dbReference>
<dbReference type="SUPFAM" id="SSF90229">
    <property type="entry name" value="CCCH zinc finger"/>
    <property type="match status" value="1"/>
</dbReference>
<feature type="region of interest" description="Disordered" evidence="7">
    <location>
        <begin position="176"/>
        <end position="400"/>
    </location>
</feature>
<dbReference type="InterPro" id="IPR002483">
    <property type="entry name" value="PWI_dom"/>
</dbReference>
<dbReference type="GO" id="GO:0008270">
    <property type="term" value="F:zinc ion binding"/>
    <property type="evidence" value="ECO:0007669"/>
    <property type="project" value="UniProtKB-KW"/>
</dbReference>
<keyword evidence="4" id="KW-0694">RNA-binding</keyword>
<keyword evidence="6" id="KW-0175">Coiled coil</keyword>
<evidence type="ECO:0000256" key="2">
    <source>
        <dbReference type="ARBA" id="ARBA00022771"/>
    </source>
</evidence>
<dbReference type="Gene3D" id="3.30.70.330">
    <property type="match status" value="2"/>
</dbReference>
<organism evidence="9 10">
    <name type="scientific">Hyalella azteca</name>
    <name type="common">Amphipod</name>
    <dbReference type="NCBI Taxonomy" id="294128"/>
    <lineage>
        <taxon>Eukaryota</taxon>
        <taxon>Metazoa</taxon>
        <taxon>Ecdysozoa</taxon>
        <taxon>Arthropoda</taxon>
        <taxon>Crustacea</taxon>
        <taxon>Multicrustacea</taxon>
        <taxon>Malacostraca</taxon>
        <taxon>Eumalacostraca</taxon>
        <taxon>Peracarida</taxon>
        <taxon>Amphipoda</taxon>
        <taxon>Senticaudata</taxon>
        <taxon>Talitrida</taxon>
        <taxon>Talitroidea</taxon>
        <taxon>Hyalellidae</taxon>
        <taxon>Hyalella</taxon>
    </lineage>
</organism>
<evidence type="ECO:0000256" key="1">
    <source>
        <dbReference type="ARBA" id="ARBA00022723"/>
    </source>
</evidence>
<feature type="compositionally biased region" description="Basic residues" evidence="7">
    <location>
        <begin position="257"/>
        <end position="270"/>
    </location>
</feature>
<dbReference type="InterPro" id="IPR045137">
    <property type="entry name" value="RBM26/27"/>
</dbReference>
<dbReference type="InterPro" id="IPR035979">
    <property type="entry name" value="RBD_domain_sf"/>
</dbReference>
<feature type="compositionally biased region" description="Basic residues" evidence="7">
    <location>
        <begin position="277"/>
        <end position="294"/>
    </location>
</feature>
<feature type="compositionally biased region" description="Basic and acidic residues" evidence="7">
    <location>
        <begin position="176"/>
        <end position="191"/>
    </location>
</feature>
<reference evidence="10" key="1">
    <citation type="submission" date="2025-08" db="UniProtKB">
        <authorList>
            <consortium name="RefSeq"/>
        </authorList>
    </citation>
    <scope>IDENTIFICATION</scope>
    <source>
        <tissue evidence="10">Whole organism</tissue>
    </source>
</reference>
<dbReference type="GO" id="GO:0003723">
    <property type="term" value="F:RNA binding"/>
    <property type="evidence" value="ECO:0007669"/>
    <property type="project" value="UniProtKB-KW"/>
</dbReference>
<dbReference type="OrthoDB" id="443401at2759"/>
<feature type="domain" description="C3H1-type" evidence="8">
    <location>
        <begin position="395"/>
        <end position="423"/>
    </location>
</feature>
<feature type="compositionally biased region" description="Polar residues" evidence="7">
    <location>
        <begin position="726"/>
        <end position="743"/>
    </location>
</feature>
<dbReference type="PANTHER" id="PTHR14398:SF0">
    <property type="entry name" value="ZINC FINGER PROTEIN SWM"/>
    <property type="match status" value="1"/>
</dbReference>
<feature type="region of interest" description="Disordered" evidence="7">
    <location>
        <begin position="723"/>
        <end position="753"/>
    </location>
</feature>
<evidence type="ECO:0000259" key="8">
    <source>
        <dbReference type="PROSITE" id="PS50103"/>
    </source>
</evidence>
<feature type="compositionally biased region" description="Basic residues" evidence="7">
    <location>
        <begin position="334"/>
        <end position="347"/>
    </location>
</feature>
<dbReference type="KEGG" id="hazt:108668305"/>
<keyword evidence="3 5" id="KW-0862">Zinc</keyword>
<dbReference type="CDD" id="cd12257">
    <property type="entry name" value="RRM1_RBM26_like"/>
    <property type="match status" value="1"/>
</dbReference>
<dbReference type="AlphaFoldDB" id="A0A8B7NBK4"/>
<proteinExistence type="predicted"/>
<protein>
    <submittedName>
        <fullName evidence="10">RNA-binding protein 26</fullName>
    </submittedName>
</protein>
<feature type="region of interest" description="Disordered" evidence="7">
    <location>
        <begin position="463"/>
        <end position="520"/>
    </location>
</feature>
<keyword evidence="9" id="KW-1185">Reference proteome</keyword>
<dbReference type="SUPFAM" id="SSF54928">
    <property type="entry name" value="RNA-binding domain, RBD"/>
    <property type="match status" value="2"/>
</dbReference>
<evidence type="ECO:0000256" key="3">
    <source>
        <dbReference type="ARBA" id="ARBA00022833"/>
    </source>
</evidence>
<dbReference type="RefSeq" id="XP_018010982.1">
    <property type="nucleotide sequence ID" value="XM_018155493.2"/>
</dbReference>
<feature type="coiled-coil region" evidence="6">
    <location>
        <begin position="768"/>
        <end position="802"/>
    </location>
</feature>
<dbReference type="InterPro" id="IPR012677">
    <property type="entry name" value="Nucleotide-bd_a/b_plait_sf"/>
</dbReference>
<evidence type="ECO:0000256" key="4">
    <source>
        <dbReference type="ARBA" id="ARBA00022884"/>
    </source>
</evidence>
<dbReference type="InterPro" id="IPR000571">
    <property type="entry name" value="Znf_CCCH"/>
</dbReference>
<name>A0A8B7NBK4_HYAAZ</name>
<feature type="compositionally biased region" description="Low complexity" evidence="7">
    <location>
        <begin position="231"/>
        <end position="240"/>
    </location>
</feature>
<dbReference type="Proteomes" id="UP000694843">
    <property type="component" value="Unplaced"/>
</dbReference>
<dbReference type="Pfam" id="PF01480">
    <property type="entry name" value="PWI"/>
    <property type="match status" value="1"/>
</dbReference>
<dbReference type="PANTHER" id="PTHR14398">
    <property type="entry name" value="RNA RECOGNITION RRM/RNP DOMAIN"/>
    <property type="match status" value="1"/>
</dbReference>
<gene>
    <name evidence="10" type="primary">LOC108668305</name>
</gene>
<evidence type="ECO:0000313" key="9">
    <source>
        <dbReference type="Proteomes" id="UP000694843"/>
    </source>
</evidence>